<keyword evidence="9" id="KW-0288">FMN</keyword>
<dbReference type="NCBIfam" id="NF003652">
    <property type="entry name" value="PRK05286.2-5"/>
    <property type="match status" value="1"/>
</dbReference>
<evidence type="ECO:0000256" key="2">
    <source>
        <dbReference type="ARBA" id="ARBA00003125"/>
    </source>
</evidence>
<evidence type="ECO:0000256" key="7">
    <source>
        <dbReference type="ARBA" id="ARBA00018366"/>
    </source>
</evidence>
<evidence type="ECO:0000256" key="6">
    <source>
        <dbReference type="ARBA" id="ARBA00012791"/>
    </source>
</evidence>
<evidence type="ECO:0000256" key="4">
    <source>
        <dbReference type="ARBA" id="ARBA00005161"/>
    </source>
</evidence>
<sequence>MIGALFPLPNLFPLAKPLLHRLDAEAAHNLTIRGLSLLPPRRPAADDARLAVEVLGRRFPNPVGLAAGYDKGAQVPDALLGLGFGFVEVGGVVPLAQPGNPAPRVFRLPADGAVINRFGLNSEGLEVVCRRLAARQGRPGRIGVNIGANKDAKDRLADYVACTRALAPLVDFVTVNVSSPNTPGLRDLQGEAFLDDLLARVVEARDVVHPGTAILLKIAPDITLDTLDSITATALKRGVQAMVVSNTTIARPATLTEAAAHETGGLSGRPLFRPATRLLAQAYLRVGSRLPLIGVGGIDSAEAAWTKILAGASLLQLYSALVYQGPALIEAIKTGLVARMAAEEAVSLAGVVGREAKSLATMAD</sequence>
<evidence type="ECO:0000256" key="5">
    <source>
        <dbReference type="ARBA" id="ARBA00005359"/>
    </source>
</evidence>
<keyword evidence="8" id="KW-0285">Flavoprotein</keyword>
<reference evidence="17" key="1">
    <citation type="submission" date="2016-10" db="EMBL/GenBank/DDBJ databases">
        <authorList>
            <person name="Varghese N."/>
            <person name="Submissions S."/>
        </authorList>
    </citation>
    <scope>NUCLEOTIDE SEQUENCE [LARGE SCALE GENOMIC DNA]</scope>
    <source>
        <strain evidence="17">Gh-105</strain>
    </source>
</reference>
<accession>A0A1I2WW18</accession>
<comment type="cofactor">
    <cofactor evidence="1">
        <name>FMN</name>
        <dbReference type="ChEBI" id="CHEBI:58210"/>
    </cofactor>
</comment>
<evidence type="ECO:0000256" key="14">
    <source>
        <dbReference type="NCBIfam" id="TIGR01036"/>
    </source>
</evidence>
<dbReference type="STRING" id="582675.SAMN05192565_1285"/>
<proteinExistence type="inferred from homology"/>
<dbReference type="InterPro" id="IPR005719">
    <property type="entry name" value="Dihydroorotate_DH_2"/>
</dbReference>
<evidence type="ECO:0000259" key="15">
    <source>
        <dbReference type="Pfam" id="PF01180"/>
    </source>
</evidence>
<evidence type="ECO:0000313" key="16">
    <source>
        <dbReference type="EMBL" id="SFH05520.1"/>
    </source>
</evidence>
<dbReference type="GO" id="GO:0016020">
    <property type="term" value="C:membrane"/>
    <property type="evidence" value="ECO:0007669"/>
    <property type="project" value="UniProtKB-SubCell"/>
</dbReference>
<keyword evidence="12" id="KW-0472">Membrane</keyword>
<evidence type="ECO:0000256" key="8">
    <source>
        <dbReference type="ARBA" id="ARBA00022630"/>
    </source>
</evidence>
<evidence type="ECO:0000256" key="9">
    <source>
        <dbReference type="ARBA" id="ARBA00022643"/>
    </source>
</evidence>
<dbReference type="PANTHER" id="PTHR48109:SF4">
    <property type="entry name" value="DIHYDROOROTATE DEHYDROGENASE (QUINONE), MITOCHONDRIAL"/>
    <property type="match status" value="1"/>
</dbReference>
<name>A0A1I2WW18_9HYPH</name>
<evidence type="ECO:0000313" key="17">
    <source>
        <dbReference type="Proteomes" id="UP000199229"/>
    </source>
</evidence>
<comment type="similarity">
    <text evidence="5">Belongs to the dihydroorotate dehydrogenase family. Type 2 subfamily.</text>
</comment>
<dbReference type="Gene3D" id="3.20.20.70">
    <property type="entry name" value="Aldolase class I"/>
    <property type="match status" value="1"/>
</dbReference>
<dbReference type="UniPathway" id="UPA00070">
    <property type="reaction ID" value="UER00946"/>
</dbReference>
<dbReference type="NCBIfam" id="NF003645">
    <property type="entry name" value="PRK05286.1-2"/>
    <property type="match status" value="1"/>
</dbReference>
<evidence type="ECO:0000256" key="11">
    <source>
        <dbReference type="ARBA" id="ARBA00023002"/>
    </source>
</evidence>
<keyword evidence="10" id="KW-0665">Pyrimidine biosynthesis</keyword>
<feature type="domain" description="Dihydroorotate dehydrogenase catalytic" evidence="15">
    <location>
        <begin position="50"/>
        <end position="340"/>
    </location>
</feature>
<protein>
    <recommendedName>
        <fullName evidence="7 14">Dihydroorotate dehydrogenase (quinone)</fullName>
        <ecNumber evidence="6 14">1.3.5.2</ecNumber>
    </recommendedName>
</protein>
<keyword evidence="17" id="KW-1185">Reference proteome</keyword>
<dbReference type="InterPro" id="IPR001295">
    <property type="entry name" value="Dihydroorotate_DH_CS"/>
</dbReference>
<dbReference type="Pfam" id="PF01180">
    <property type="entry name" value="DHO_dh"/>
    <property type="match status" value="1"/>
</dbReference>
<dbReference type="EMBL" id="FOPM01000028">
    <property type="protein sequence ID" value="SFH05520.1"/>
    <property type="molecule type" value="Genomic_DNA"/>
</dbReference>
<dbReference type="RefSeq" id="WP_091974702.1">
    <property type="nucleotide sequence ID" value="NZ_FOPM01000028.1"/>
</dbReference>
<dbReference type="InterPro" id="IPR013785">
    <property type="entry name" value="Aldolase_TIM"/>
</dbReference>
<evidence type="ECO:0000256" key="13">
    <source>
        <dbReference type="ARBA" id="ARBA00048639"/>
    </source>
</evidence>
<dbReference type="GO" id="GO:0044205">
    <property type="term" value="P:'de novo' UMP biosynthetic process"/>
    <property type="evidence" value="ECO:0007669"/>
    <property type="project" value="UniProtKB-UniPathway"/>
</dbReference>
<dbReference type="PROSITE" id="PS00912">
    <property type="entry name" value="DHODEHASE_2"/>
    <property type="match status" value="1"/>
</dbReference>
<dbReference type="OrthoDB" id="9802377at2"/>
<dbReference type="InterPro" id="IPR050074">
    <property type="entry name" value="DHO_dehydrogenase"/>
</dbReference>
<gene>
    <name evidence="16" type="ORF">SAMN05192565_1285</name>
</gene>
<dbReference type="GO" id="GO:0005737">
    <property type="term" value="C:cytoplasm"/>
    <property type="evidence" value="ECO:0007669"/>
    <property type="project" value="InterPro"/>
</dbReference>
<dbReference type="NCBIfam" id="TIGR01036">
    <property type="entry name" value="pyrD_sub2"/>
    <property type="match status" value="1"/>
</dbReference>
<evidence type="ECO:0000256" key="10">
    <source>
        <dbReference type="ARBA" id="ARBA00022975"/>
    </source>
</evidence>
<organism evidence="16 17">
    <name type="scientific">Methylobacterium gossipiicola</name>
    <dbReference type="NCBI Taxonomy" id="582675"/>
    <lineage>
        <taxon>Bacteria</taxon>
        <taxon>Pseudomonadati</taxon>
        <taxon>Pseudomonadota</taxon>
        <taxon>Alphaproteobacteria</taxon>
        <taxon>Hyphomicrobiales</taxon>
        <taxon>Methylobacteriaceae</taxon>
        <taxon>Methylobacterium</taxon>
    </lineage>
</organism>
<evidence type="ECO:0000256" key="1">
    <source>
        <dbReference type="ARBA" id="ARBA00001917"/>
    </source>
</evidence>
<dbReference type="SUPFAM" id="SSF51395">
    <property type="entry name" value="FMN-linked oxidoreductases"/>
    <property type="match status" value="1"/>
</dbReference>
<dbReference type="AlphaFoldDB" id="A0A1I2WW18"/>
<dbReference type="PANTHER" id="PTHR48109">
    <property type="entry name" value="DIHYDROOROTATE DEHYDROGENASE (QUINONE), MITOCHONDRIAL-RELATED"/>
    <property type="match status" value="1"/>
</dbReference>
<evidence type="ECO:0000256" key="12">
    <source>
        <dbReference type="ARBA" id="ARBA00023136"/>
    </source>
</evidence>
<dbReference type="InterPro" id="IPR005720">
    <property type="entry name" value="Dihydroorotate_DH_cat"/>
</dbReference>
<dbReference type="GO" id="GO:0006207">
    <property type="term" value="P:'de novo' pyrimidine nucleobase biosynthetic process"/>
    <property type="evidence" value="ECO:0007669"/>
    <property type="project" value="UniProtKB-UniRule"/>
</dbReference>
<comment type="pathway">
    <text evidence="4">Pyrimidine metabolism; UMP biosynthesis via de novo pathway; orotate from (S)-dihydroorotate (quinone route): step 1/1.</text>
</comment>
<evidence type="ECO:0000256" key="3">
    <source>
        <dbReference type="ARBA" id="ARBA00004370"/>
    </source>
</evidence>
<keyword evidence="11" id="KW-0560">Oxidoreductase</keyword>
<dbReference type="EC" id="1.3.5.2" evidence="6 14"/>
<comment type="subcellular location">
    <subcellularLocation>
        <location evidence="3">Membrane</location>
    </subcellularLocation>
</comment>
<dbReference type="Proteomes" id="UP000199229">
    <property type="component" value="Unassembled WGS sequence"/>
</dbReference>
<dbReference type="GO" id="GO:0106430">
    <property type="term" value="F:dihydroorotate dehydrogenase (quinone) activity"/>
    <property type="evidence" value="ECO:0007669"/>
    <property type="project" value="UniProtKB-EC"/>
</dbReference>
<comment type="function">
    <text evidence="2">Catalyzes the conversion of dihydroorotate to orotate with quinone as electron acceptor.</text>
</comment>
<comment type="catalytic activity">
    <reaction evidence="13">
        <text>(S)-dihydroorotate + a quinone = orotate + a quinol</text>
        <dbReference type="Rhea" id="RHEA:30187"/>
        <dbReference type="ChEBI" id="CHEBI:24646"/>
        <dbReference type="ChEBI" id="CHEBI:30839"/>
        <dbReference type="ChEBI" id="CHEBI:30864"/>
        <dbReference type="ChEBI" id="CHEBI:132124"/>
        <dbReference type="EC" id="1.3.5.2"/>
    </reaction>
</comment>
<dbReference type="CDD" id="cd04738">
    <property type="entry name" value="DHOD_2_like"/>
    <property type="match status" value="1"/>
</dbReference>